<evidence type="ECO:0000313" key="2">
    <source>
        <dbReference type="EMBL" id="RHA65665.1"/>
    </source>
</evidence>
<gene>
    <name evidence="2" type="ORF">DW924_15100</name>
</gene>
<dbReference type="PRINTS" id="PR01955">
    <property type="entry name" value="LANCFRANKIA"/>
</dbReference>
<protein>
    <recommendedName>
        <fullName evidence="4">Lanthionine synthetase C-like protein</fullName>
    </recommendedName>
</protein>
<feature type="binding site" evidence="1">
    <location>
        <position position="340"/>
    </location>
    <ligand>
        <name>Zn(2+)</name>
        <dbReference type="ChEBI" id="CHEBI:29105"/>
    </ligand>
</feature>
<evidence type="ECO:0000256" key="1">
    <source>
        <dbReference type="PIRSR" id="PIRSR607822-1"/>
    </source>
</evidence>
<keyword evidence="1" id="KW-0862">Zinc</keyword>
<organism evidence="2 3">
    <name type="scientific">Dorea formicigenerans</name>
    <dbReference type="NCBI Taxonomy" id="39486"/>
    <lineage>
        <taxon>Bacteria</taxon>
        <taxon>Bacillati</taxon>
        <taxon>Bacillota</taxon>
        <taxon>Clostridia</taxon>
        <taxon>Lachnospirales</taxon>
        <taxon>Lachnospiraceae</taxon>
        <taxon>Dorea</taxon>
    </lineage>
</organism>
<dbReference type="SMART" id="SM01260">
    <property type="entry name" value="LANC_like"/>
    <property type="match status" value="1"/>
</dbReference>
<dbReference type="EMBL" id="QSFS01000023">
    <property type="protein sequence ID" value="RHA65665.1"/>
    <property type="molecule type" value="Genomic_DNA"/>
</dbReference>
<dbReference type="AlphaFoldDB" id="A0A413SEJ3"/>
<dbReference type="SUPFAM" id="SSF158745">
    <property type="entry name" value="LanC-like"/>
    <property type="match status" value="1"/>
</dbReference>
<sequence>MINVVNNNEINIDKRYIDKINDIVNEYFNKIDKMINTNVSGKEDMLLPIAECFELFDDQNRWLENTYLILQELKSNLYSGNYNDGIGYLTGICNISFALSLLKNKSNHFKKINITIEKYIYEILEITIYEYQKKRYQLLTTHYDLLYGLAGAGMYLLQCDKCEKRNKILRQIINYLAGIILEEHDYKGEKVPNWFILPENHYTDNDKRYYKNGSLDFSVSHGIASIYVFMGNAYLQLIEPTICAGVMEAIENTYQMFRVSENGIYYYPGKLRWEEYKLNKTDFMNYRQSWCYGTIGIEGTFFKISCQLKKYKKSNEIYQNIIKISEKNIEEYELESPIVCHGYAGILAIFLFTYKVKPNIKLKNQIIKLTEILIELYDKDAKFGYKDIFYSEKKGNWEKIFREDNSFLEGSSGIILVLVSLLKNETNFQKLLLL</sequence>
<dbReference type="Pfam" id="PF05147">
    <property type="entry name" value="LANC_like"/>
    <property type="match status" value="1"/>
</dbReference>
<feature type="binding site" evidence="1">
    <location>
        <position position="291"/>
    </location>
    <ligand>
        <name>Zn(2+)</name>
        <dbReference type="ChEBI" id="CHEBI:29105"/>
    </ligand>
</feature>
<dbReference type="Proteomes" id="UP000285642">
    <property type="component" value="Unassembled WGS sequence"/>
</dbReference>
<feature type="binding site" evidence="1">
    <location>
        <position position="341"/>
    </location>
    <ligand>
        <name>Zn(2+)</name>
        <dbReference type="ChEBI" id="CHEBI:29105"/>
    </ligand>
</feature>
<dbReference type="PRINTS" id="PR01950">
    <property type="entry name" value="LANCSUPER"/>
</dbReference>
<evidence type="ECO:0000313" key="3">
    <source>
        <dbReference type="Proteomes" id="UP000285642"/>
    </source>
</evidence>
<evidence type="ECO:0008006" key="4">
    <source>
        <dbReference type="Google" id="ProtNLM"/>
    </source>
</evidence>
<accession>A0A413SEJ3</accession>
<dbReference type="GO" id="GO:0031179">
    <property type="term" value="P:peptide modification"/>
    <property type="evidence" value="ECO:0007669"/>
    <property type="project" value="InterPro"/>
</dbReference>
<comment type="caution">
    <text evidence="2">The sequence shown here is derived from an EMBL/GenBank/DDBJ whole genome shotgun (WGS) entry which is preliminary data.</text>
</comment>
<name>A0A413SEJ3_9FIRM</name>
<reference evidence="2 3" key="1">
    <citation type="submission" date="2018-08" db="EMBL/GenBank/DDBJ databases">
        <title>A genome reference for cultivated species of the human gut microbiota.</title>
        <authorList>
            <person name="Zou Y."/>
            <person name="Xue W."/>
            <person name="Luo G."/>
        </authorList>
    </citation>
    <scope>NUCLEOTIDE SEQUENCE [LARGE SCALE GENOMIC DNA]</scope>
    <source>
        <strain evidence="2 3">AM42-8</strain>
    </source>
</reference>
<proteinExistence type="predicted"/>
<dbReference type="InterPro" id="IPR007822">
    <property type="entry name" value="LANC-like"/>
</dbReference>
<dbReference type="RefSeq" id="WP_005342481.1">
    <property type="nucleotide sequence ID" value="NZ_QSFS01000023.1"/>
</dbReference>
<dbReference type="GO" id="GO:0046872">
    <property type="term" value="F:metal ion binding"/>
    <property type="evidence" value="ECO:0007669"/>
    <property type="project" value="UniProtKB-KW"/>
</dbReference>
<dbReference type="Gene3D" id="1.50.10.20">
    <property type="match status" value="1"/>
</dbReference>
<keyword evidence="1" id="KW-0479">Metal-binding</keyword>